<dbReference type="EMBL" id="AMGX01000002">
    <property type="protein sequence ID" value="EXJ74645.1"/>
    <property type="molecule type" value="Genomic_DNA"/>
</dbReference>
<dbReference type="GO" id="GO:0006351">
    <property type="term" value="P:DNA-templated transcription"/>
    <property type="evidence" value="ECO:0007669"/>
    <property type="project" value="InterPro"/>
</dbReference>
<feature type="region of interest" description="Disordered" evidence="7">
    <location>
        <begin position="351"/>
        <end position="374"/>
    </location>
</feature>
<dbReference type="GO" id="GO:0008270">
    <property type="term" value="F:zinc ion binding"/>
    <property type="evidence" value="ECO:0007669"/>
    <property type="project" value="InterPro"/>
</dbReference>
<keyword evidence="10" id="KW-1185">Reference proteome</keyword>
<reference evidence="9 10" key="1">
    <citation type="submission" date="2013-03" db="EMBL/GenBank/DDBJ databases">
        <title>The Genome Sequence of Cladophialophora psammophila CBS 110553.</title>
        <authorList>
            <consortium name="The Broad Institute Genomics Platform"/>
            <person name="Cuomo C."/>
            <person name="de Hoog S."/>
            <person name="Gorbushina A."/>
            <person name="Walker B."/>
            <person name="Young S.K."/>
            <person name="Zeng Q."/>
            <person name="Gargeya S."/>
            <person name="Fitzgerald M."/>
            <person name="Haas B."/>
            <person name="Abouelleil A."/>
            <person name="Allen A.W."/>
            <person name="Alvarado L."/>
            <person name="Arachchi H.M."/>
            <person name="Berlin A.M."/>
            <person name="Chapman S.B."/>
            <person name="Gainer-Dewar J."/>
            <person name="Goldberg J."/>
            <person name="Griggs A."/>
            <person name="Gujja S."/>
            <person name="Hansen M."/>
            <person name="Howarth C."/>
            <person name="Imamovic A."/>
            <person name="Ireland A."/>
            <person name="Larimer J."/>
            <person name="McCowan C."/>
            <person name="Murphy C."/>
            <person name="Pearson M."/>
            <person name="Poon T.W."/>
            <person name="Priest M."/>
            <person name="Roberts A."/>
            <person name="Saif S."/>
            <person name="Shea T."/>
            <person name="Sisk P."/>
            <person name="Sykes S."/>
            <person name="Wortman J."/>
            <person name="Nusbaum C."/>
            <person name="Birren B."/>
        </authorList>
    </citation>
    <scope>NUCLEOTIDE SEQUENCE [LARGE SCALE GENOMIC DNA]</scope>
    <source>
        <strain evidence="9 10">CBS 110553</strain>
    </source>
</reference>
<dbReference type="PANTHER" id="PTHR31313">
    <property type="entry name" value="TY1 ENHANCER ACTIVATOR"/>
    <property type="match status" value="1"/>
</dbReference>
<dbReference type="PANTHER" id="PTHR31313:SF77">
    <property type="entry name" value="ZN(II)2CYS6 TRANSCRIPTION FACTOR (EUROFUNG)"/>
    <property type="match status" value="1"/>
</dbReference>
<evidence type="ECO:0000256" key="6">
    <source>
        <dbReference type="ARBA" id="ARBA00023242"/>
    </source>
</evidence>
<sequence>MPNAEHHTGPDHSYWSQMAGTQPSSPQIERDANPGIGPETLTEPWFEDDLRRLSSVNAEEIPSLLGNSSEFNTSTLQTGNMFTTLATASPGWLRGTTQSPSEQRVDGVQLCEDGPPRFYGPTSSLRFVQKMSIPWFQPLLRNSRLHGEKAIQQVNLQWPGDSSYEGYLTTLFFTWYNPYMGAVEQGIYSRQKQDYNLGKETFLYSPALENAILAVGASYASRRCASLPDIFDPPDFFGCRAKAFLDLEMDCPSIATLQALLILSSLEAAAGRDSRGWLYSGMTVHLVFDLGLHLDLCHEDVVTSLRKQDGGLKFLYKSVFQAVCSSNLLWSIGTGRPASMKNLIQFISTEEGQPSSPRQNSPIENSPTQVSSVSGQIGAEGVPVYLYRLSVEISKVMETSYVLGKSLSTGKILIPSSYSRPFALKGNPTIAKDITLSLQDWLGALPAALRIEASEIETISRSTYPSEVIELNLQYHEAIILFHRQFFSTAGPADKGSPQTIDDRDESGNARQKCIEAASCICRLLVLYRQQYGLRYINVQAIHIVLTAGQIHIQHGASYIRGSQTRSEGYRKSQEMLNLCIQALGEMAQTFPSSMRAIEMLTALRQRWHNPSSLSVDSN</sequence>
<dbReference type="AlphaFoldDB" id="W9XBE1"/>
<evidence type="ECO:0000256" key="4">
    <source>
        <dbReference type="ARBA" id="ARBA00023125"/>
    </source>
</evidence>
<keyword evidence="2" id="KW-0862">Zinc</keyword>
<dbReference type="GO" id="GO:0003677">
    <property type="term" value="F:DNA binding"/>
    <property type="evidence" value="ECO:0007669"/>
    <property type="project" value="UniProtKB-KW"/>
</dbReference>
<dbReference type="Proteomes" id="UP000019471">
    <property type="component" value="Unassembled WGS sequence"/>
</dbReference>
<evidence type="ECO:0000313" key="9">
    <source>
        <dbReference type="EMBL" id="EXJ74645.1"/>
    </source>
</evidence>
<evidence type="ECO:0000256" key="7">
    <source>
        <dbReference type="SAM" id="MobiDB-lite"/>
    </source>
</evidence>
<dbReference type="RefSeq" id="XP_007740147.1">
    <property type="nucleotide sequence ID" value="XM_007741957.1"/>
</dbReference>
<organism evidence="9 10">
    <name type="scientific">Cladophialophora psammophila CBS 110553</name>
    <dbReference type="NCBI Taxonomy" id="1182543"/>
    <lineage>
        <taxon>Eukaryota</taxon>
        <taxon>Fungi</taxon>
        <taxon>Dikarya</taxon>
        <taxon>Ascomycota</taxon>
        <taxon>Pezizomycotina</taxon>
        <taxon>Eurotiomycetes</taxon>
        <taxon>Chaetothyriomycetidae</taxon>
        <taxon>Chaetothyriales</taxon>
        <taxon>Herpotrichiellaceae</taxon>
        <taxon>Cladophialophora</taxon>
    </lineage>
</organism>
<accession>W9XBE1</accession>
<feature type="region of interest" description="Disordered" evidence="7">
    <location>
        <begin position="1"/>
        <end position="42"/>
    </location>
</feature>
<dbReference type="InterPro" id="IPR051615">
    <property type="entry name" value="Transcr_Regulatory_Elem"/>
</dbReference>
<dbReference type="GeneID" id="19186074"/>
<evidence type="ECO:0000313" key="10">
    <source>
        <dbReference type="Proteomes" id="UP000019471"/>
    </source>
</evidence>
<dbReference type="CDD" id="cd12148">
    <property type="entry name" value="fungal_TF_MHR"/>
    <property type="match status" value="1"/>
</dbReference>
<dbReference type="HOGENOM" id="CLU_004291_4_0_1"/>
<feature type="domain" description="Xylanolytic transcriptional activator regulatory" evidence="8">
    <location>
        <begin position="171"/>
        <end position="337"/>
    </location>
</feature>
<protein>
    <recommendedName>
        <fullName evidence="8">Xylanolytic transcriptional activator regulatory domain-containing protein</fullName>
    </recommendedName>
</protein>
<evidence type="ECO:0000259" key="8">
    <source>
        <dbReference type="Pfam" id="PF04082"/>
    </source>
</evidence>
<keyword evidence="1" id="KW-0479">Metal-binding</keyword>
<gene>
    <name evidence="9" type="ORF">A1O5_01338</name>
</gene>
<dbReference type="InterPro" id="IPR007219">
    <property type="entry name" value="XnlR_reg_dom"/>
</dbReference>
<dbReference type="STRING" id="1182543.W9XBE1"/>
<evidence type="ECO:0000256" key="1">
    <source>
        <dbReference type="ARBA" id="ARBA00022723"/>
    </source>
</evidence>
<feature type="compositionally biased region" description="Polar residues" evidence="7">
    <location>
        <begin position="14"/>
        <end position="27"/>
    </location>
</feature>
<comment type="caution">
    <text evidence="9">The sequence shown here is derived from an EMBL/GenBank/DDBJ whole genome shotgun (WGS) entry which is preliminary data.</text>
</comment>
<keyword evidence="4" id="KW-0238">DNA-binding</keyword>
<proteinExistence type="predicted"/>
<evidence type="ECO:0000256" key="5">
    <source>
        <dbReference type="ARBA" id="ARBA00023163"/>
    </source>
</evidence>
<dbReference type="OrthoDB" id="2154091at2759"/>
<evidence type="ECO:0000256" key="3">
    <source>
        <dbReference type="ARBA" id="ARBA00023015"/>
    </source>
</evidence>
<keyword evidence="6" id="KW-0539">Nucleus</keyword>
<keyword evidence="5" id="KW-0804">Transcription</keyword>
<evidence type="ECO:0000256" key="2">
    <source>
        <dbReference type="ARBA" id="ARBA00022833"/>
    </source>
</evidence>
<dbReference type="eggNOG" id="ENOG502QV53">
    <property type="taxonomic scope" value="Eukaryota"/>
</dbReference>
<dbReference type="Pfam" id="PF04082">
    <property type="entry name" value="Fungal_trans"/>
    <property type="match status" value="1"/>
</dbReference>
<name>W9XBE1_9EURO</name>
<keyword evidence="3" id="KW-0805">Transcription regulation</keyword>
<feature type="compositionally biased region" description="Basic and acidic residues" evidence="7">
    <location>
        <begin position="1"/>
        <end position="10"/>
    </location>
</feature>